<comment type="caution">
    <text evidence="1">The sequence shown here is derived from an EMBL/GenBank/DDBJ whole genome shotgun (WGS) entry which is preliminary data.</text>
</comment>
<gene>
    <name evidence="1" type="ORF">IHE51_02150</name>
</gene>
<dbReference type="AlphaFoldDB" id="A0A8T3UWC5"/>
<dbReference type="EMBL" id="JADFAR010000025">
    <property type="protein sequence ID" value="MBE5728639.1"/>
    <property type="molecule type" value="Genomic_DNA"/>
</dbReference>
<protein>
    <submittedName>
        <fullName evidence="1">Uncharacterized protein</fullName>
    </submittedName>
</protein>
<sequence length="237" mass="27411">MLEELSNLINDGLITKSDKYVLMKSLDDPSYRIKQAYENFRWDSLKGKYEILMLPTDSEAVDKAEYNLDRVLEIGLLKSEEASKLNEAYKIEGELYVPGADGNGQKPPINDFTLKTKDSTVDLSGYELSETVRANSFYWRYDPHFSQKVSSIRLSGKDEVIITLKQVFSGNKLTNKKLYRYNLDNEENEPIPIDYNLGLVTFIQLLREYHDKLLVEGEPKVEERKKRISQPFDGMFV</sequence>
<organism evidence="1 2">
    <name type="scientific">Candidatus Acidifodinimicrobium mancum</name>
    <dbReference type="NCBI Taxonomy" id="2898728"/>
    <lineage>
        <taxon>Archaea</taxon>
        <taxon>Candidatus Parvarchaeota</taxon>
        <taxon>Candidatus Acidifodinimicrobiaceae</taxon>
        <taxon>Candidatus Acidifodinimicrobium</taxon>
    </lineage>
</organism>
<evidence type="ECO:0000313" key="2">
    <source>
        <dbReference type="Proteomes" id="UP000718571"/>
    </source>
</evidence>
<proteinExistence type="predicted"/>
<accession>A0A8T3UWC5</accession>
<dbReference type="Proteomes" id="UP000718571">
    <property type="component" value="Unassembled WGS sequence"/>
</dbReference>
<reference evidence="1 2" key="1">
    <citation type="submission" date="2020-09" db="EMBL/GenBank/DDBJ databases">
        <title>Genomic characterization of a novel Parvarchaeota family in acid mine drainage sediments.</title>
        <authorList>
            <person name="Luo Z.-H."/>
        </authorList>
    </citation>
    <scope>NUCLEOTIDE SEQUENCE [LARGE SCALE GENOMIC DNA]</scope>
    <source>
        <strain evidence="1">MAS1_bins.189</strain>
    </source>
</reference>
<evidence type="ECO:0000313" key="1">
    <source>
        <dbReference type="EMBL" id="MBE5728639.1"/>
    </source>
</evidence>
<name>A0A8T3UWC5_9ARCH</name>